<organism evidence="1 2">
    <name type="scientific">Legionella steelei</name>
    <dbReference type="NCBI Taxonomy" id="947033"/>
    <lineage>
        <taxon>Bacteria</taxon>
        <taxon>Pseudomonadati</taxon>
        <taxon>Pseudomonadota</taxon>
        <taxon>Gammaproteobacteria</taxon>
        <taxon>Legionellales</taxon>
        <taxon>Legionellaceae</taxon>
        <taxon>Legionella</taxon>
    </lineage>
</organism>
<evidence type="ECO:0000313" key="1">
    <source>
        <dbReference type="EMBL" id="KTD67718.1"/>
    </source>
</evidence>
<proteinExistence type="predicted"/>
<protein>
    <submittedName>
        <fullName evidence="1">Uncharacterized protein</fullName>
    </submittedName>
</protein>
<dbReference type="AlphaFoldDB" id="A0A0W0ZFX7"/>
<comment type="caution">
    <text evidence="1">The sequence shown here is derived from an EMBL/GenBank/DDBJ whole genome shotgun (WGS) entry which is preliminary data.</text>
</comment>
<evidence type="ECO:0000313" key="2">
    <source>
        <dbReference type="Proteomes" id="UP000054926"/>
    </source>
</evidence>
<dbReference type="Proteomes" id="UP000054926">
    <property type="component" value="Unassembled WGS sequence"/>
</dbReference>
<dbReference type="EMBL" id="LNYY01000019">
    <property type="protein sequence ID" value="KTD67718.1"/>
    <property type="molecule type" value="Genomic_DNA"/>
</dbReference>
<name>A0A0W0ZFX7_9GAMM</name>
<dbReference type="OrthoDB" id="5653179at2"/>
<keyword evidence="2" id="KW-1185">Reference proteome</keyword>
<reference evidence="1 2" key="1">
    <citation type="submission" date="2015-11" db="EMBL/GenBank/DDBJ databases">
        <title>Genomic analysis of 38 Legionella species identifies large and diverse effector repertoires.</title>
        <authorList>
            <person name="Burstein D."/>
            <person name="Amaro F."/>
            <person name="Zusman T."/>
            <person name="Lifshitz Z."/>
            <person name="Cohen O."/>
            <person name="Gilbert J.A."/>
            <person name="Pupko T."/>
            <person name="Shuman H.A."/>
            <person name="Segal G."/>
        </authorList>
    </citation>
    <scope>NUCLEOTIDE SEQUENCE [LARGE SCALE GENOMIC DNA]</scope>
    <source>
        <strain evidence="1 2">IMVS3376</strain>
    </source>
</reference>
<gene>
    <name evidence="1" type="ORF">Lste_0876</name>
</gene>
<dbReference type="RefSeq" id="WP_058509869.1">
    <property type="nucleotide sequence ID" value="NZ_LNYY01000019.1"/>
</dbReference>
<dbReference type="STRING" id="947033.Lste_0876"/>
<accession>A0A0W0ZFX7</accession>
<sequence length="75" mass="8714">MFFKHPNPDISPQELQRVVRNLQTQRELIERQLKDGSISQQTAQDEMKRLSTLISAYNNNTLSVLDAQQPNYTPQ</sequence>
<dbReference type="PATRIC" id="fig|947033.5.peg.935"/>